<proteinExistence type="predicted"/>
<keyword evidence="1" id="KW-0812">Transmembrane</keyword>
<feature type="transmembrane region" description="Helical" evidence="1">
    <location>
        <begin position="255"/>
        <end position="279"/>
    </location>
</feature>
<dbReference type="EMBL" id="VCKX01000352">
    <property type="protein sequence ID" value="TMR17725.1"/>
    <property type="molecule type" value="Genomic_DNA"/>
</dbReference>
<comment type="caution">
    <text evidence="2">The sequence shown here is derived from an EMBL/GenBank/DDBJ whole genome shotgun (WGS) entry which is preliminary data.</text>
</comment>
<dbReference type="AlphaFoldDB" id="A0A5S4FFU5"/>
<evidence type="ECO:0000313" key="3">
    <source>
        <dbReference type="Proteomes" id="UP000306628"/>
    </source>
</evidence>
<organism evidence="2 3">
    <name type="scientific">Nonomuraea zeae</name>
    <dbReference type="NCBI Taxonomy" id="1642303"/>
    <lineage>
        <taxon>Bacteria</taxon>
        <taxon>Bacillati</taxon>
        <taxon>Actinomycetota</taxon>
        <taxon>Actinomycetes</taxon>
        <taxon>Streptosporangiales</taxon>
        <taxon>Streptosporangiaceae</taxon>
        <taxon>Nonomuraea</taxon>
    </lineage>
</organism>
<accession>A0A5S4FFU5</accession>
<feature type="transmembrane region" description="Helical" evidence="1">
    <location>
        <begin position="229"/>
        <end position="248"/>
    </location>
</feature>
<dbReference type="RefSeq" id="WP_138697647.1">
    <property type="nucleotide sequence ID" value="NZ_JBHSAZ010000049.1"/>
</dbReference>
<name>A0A5S4FFU5_9ACTN</name>
<feature type="transmembrane region" description="Helical" evidence="1">
    <location>
        <begin position="170"/>
        <end position="193"/>
    </location>
</feature>
<feature type="transmembrane region" description="Helical" evidence="1">
    <location>
        <begin position="139"/>
        <end position="158"/>
    </location>
</feature>
<evidence type="ECO:0000313" key="2">
    <source>
        <dbReference type="EMBL" id="TMR17725.1"/>
    </source>
</evidence>
<dbReference type="Proteomes" id="UP000306628">
    <property type="component" value="Unassembled WGS sequence"/>
</dbReference>
<feature type="transmembrane region" description="Helical" evidence="1">
    <location>
        <begin position="205"/>
        <end position="223"/>
    </location>
</feature>
<keyword evidence="1" id="KW-1133">Transmembrane helix</keyword>
<keyword evidence="3" id="KW-1185">Reference proteome</keyword>
<keyword evidence="1" id="KW-0472">Membrane</keyword>
<evidence type="ECO:0000256" key="1">
    <source>
        <dbReference type="SAM" id="Phobius"/>
    </source>
</evidence>
<gene>
    <name evidence="2" type="ORF">ETD85_54050</name>
</gene>
<sequence length="324" mass="35706">MSELERHYRRLLRLYPRDHRARHEEEMLGVLMAAAEPGRRRPHPQDVADLIGGAAAIRLRRPISPQSLMCWRDAARVAAVLAPLVLLIQQFPVVVREIGMYIQRGPEPGVLSTGDVVEQTLGLLVYVAVTVFAWHDHRWIAAGLAWAWTIWLGTDMIIPTYDWGWGFSQLLPLGLLLLPYVAVAVLLTGTAHPLRGVQLVGRRRILIWFAVFLGATTVIRLLAANTVLWWESVPLGLTALVCGMAAGSPLGRRSIVLLASVFLPVVLRLVLFVAVWSWWGESSFTGVAQAIGMVCAALVVFGITVYLAGRRETASAPPREAAQP</sequence>
<feature type="transmembrane region" description="Helical" evidence="1">
    <location>
        <begin position="291"/>
        <end position="309"/>
    </location>
</feature>
<protein>
    <submittedName>
        <fullName evidence="2">Uncharacterized protein</fullName>
    </submittedName>
</protein>
<dbReference type="OrthoDB" id="5150238at2"/>
<reference evidence="2 3" key="1">
    <citation type="submission" date="2019-05" db="EMBL/GenBank/DDBJ databases">
        <title>Draft genome sequence of Nonomuraea zeae DSM 100528.</title>
        <authorList>
            <person name="Saricaoglu S."/>
            <person name="Isik K."/>
        </authorList>
    </citation>
    <scope>NUCLEOTIDE SEQUENCE [LARGE SCALE GENOMIC DNA]</scope>
    <source>
        <strain evidence="2 3">DSM 100528</strain>
    </source>
</reference>